<reference evidence="1" key="1">
    <citation type="journal article" date="2021" name="Proc. Natl. Acad. Sci. U.S.A.">
        <title>A Catalog of Tens of Thousands of Viruses from Human Metagenomes Reveals Hidden Associations with Chronic Diseases.</title>
        <authorList>
            <person name="Tisza M.J."/>
            <person name="Buck C.B."/>
        </authorList>
    </citation>
    <scope>NUCLEOTIDE SEQUENCE</scope>
    <source>
        <strain evidence="1">CtiX384</strain>
    </source>
</reference>
<name>A0A8S5TBZ1_9CAUD</name>
<proteinExistence type="predicted"/>
<dbReference type="EMBL" id="BK032790">
    <property type="protein sequence ID" value="DAF60547.1"/>
    <property type="molecule type" value="Genomic_DNA"/>
</dbReference>
<evidence type="ECO:0000313" key="1">
    <source>
        <dbReference type="EMBL" id="DAF60547.1"/>
    </source>
</evidence>
<organism evidence="1">
    <name type="scientific">Myoviridae sp. ctiX384</name>
    <dbReference type="NCBI Taxonomy" id="2827702"/>
    <lineage>
        <taxon>Viruses</taxon>
        <taxon>Duplodnaviria</taxon>
        <taxon>Heunggongvirae</taxon>
        <taxon>Uroviricota</taxon>
        <taxon>Caudoviricetes</taxon>
    </lineage>
</organism>
<protein>
    <submittedName>
        <fullName evidence="1">Uncharacterized protein</fullName>
    </submittedName>
</protein>
<sequence length="134" mass="15518">MLQKEFEERVGMKVTPSEYGVIETLYNDSDLEKDEFCAKWKKNDRMEMGELNANTISTLNKRIFSKDAKIKVQDDTIKQTAYFLIDKADETDDVELYKKAISLIGRSEAVIYKLKNDCKLTDADKDFIVSEVQK</sequence>
<accession>A0A8S5TBZ1</accession>